<dbReference type="AlphaFoldDB" id="A0A5D3ECU5"/>
<organism evidence="2 3">
    <name type="scientific">Bacteroides pyogenes</name>
    <dbReference type="NCBI Taxonomy" id="310300"/>
    <lineage>
        <taxon>Bacteria</taxon>
        <taxon>Pseudomonadati</taxon>
        <taxon>Bacteroidota</taxon>
        <taxon>Bacteroidia</taxon>
        <taxon>Bacteroidales</taxon>
        <taxon>Bacteroidaceae</taxon>
        <taxon>Bacteroides</taxon>
    </lineage>
</organism>
<dbReference type="EMBL" id="VKLW01000012">
    <property type="protein sequence ID" value="TYK33822.1"/>
    <property type="molecule type" value="Genomic_DNA"/>
</dbReference>
<dbReference type="InterPro" id="IPR000253">
    <property type="entry name" value="FHA_dom"/>
</dbReference>
<evidence type="ECO:0000259" key="1">
    <source>
        <dbReference type="PROSITE" id="PS50006"/>
    </source>
</evidence>
<dbReference type="CDD" id="cd00060">
    <property type="entry name" value="FHA"/>
    <property type="match status" value="1"/>
</dbReference>
<dbReference type="Proteomes" id="UP000324383">
    <property type="component" value="Unassembled WGS sequence"/>
</dbReference>
<gene>
    <name evidence="2" type="ORF">FNJ60_06900</name>
</gene>
<keyword evidence="3" id="KW-1185">Reference proteome</keyword>
<name>A0A5D3ECU5_9BACE</name>
<comment type="caution">
    <text evidence="2">The sequence shown here is derived from an EMBL/GenBank/DDBJ whole genome shotgun (WGS) entry which is preliminary data.</text>
</comment>
<reference evidence="2 3" key="1">
    <citation type="submission" date="2019-07" db="EMBL/GenBank/DDBJ databases">
        <title>Draft Genome Sequences of Bacteroides pyogenes Strains Isolated from the Uterus Holstein Dairy Cows with Metritis.</title>
        <authorList>
            <person name="Cunha F."/>
            <person name="Galvao K.N."/>
            <person name="Jeon S.J."/>
            <person name="Jeong K.C."/>
        </authorList>
    </citation>
    <scope>NUCLEOTIDE SEQUENCE [LARGE SCALE GENOMIC DNA]</scope>
    <source>
        <strain evidence="2 3">KG-31</strain>
    </source>
</reference>
<dbReference type="PROSITE" id="PS50006">
    <property type="entry name" value="FHA_DOMAIN"/>
    <property type="match status" value="1"/>
</dbReference>
<dbReference type="Pfam" id="PF00498">
    <property type="entry name" value="FHA"/>
    <property type="match status" value="1"/>
</dbReference>
<proteinExistence type="predicted"/>
<sequence>MKRVLCPKCENYLYFDETKYSEGQSLVFLCEHCGKQFSIRIGKSKIKALRKEENLEKQAETHKEEFGYITVIENVFGFKQILPLQEGDNVIGRRCIGTVINTPIESGDMSMDRRHCIINVKRNKQGKIVYTLRDAPSLTGTFLMNELLKDKDRIKIEDGSIITIGATTFILHAAKEGLA</sequence>
<protein>
    <submittedName>
        <fullName evidence="2">FHA domain-containing protein</fullName>
    </submittedName>
</protein>
<dbReference type="Gene3D" id="2.60.200.20">
    <property type="match status" value="1"/>
</dbReference>
<dbReference type="RefSeq" id="WP_027325294.1">
    <property type="nucleotide sequence ID" value="NZ_CAMBON010000018.1"/>
</dbReference>
<accession>A0A5D3ECU5</accession>
<feature type="domain" description="FHA" evidence="1">
    <location>
        <begin position="89"/>
        <end position="148"/>
    </location>
</feature>
<dbReference type="SUPFAM" id="SSF49879">
    <property type="entry name" value="SMAD/FHA domain"/>
    <property type="match status" value="1"/>
</dbReference>
<evidence type="ECO:0000313" key="3">
    <source>
        <dbReference type="Proteomes" id="UP000324383"/>
    </source>
</evidence>
<dbReference type="InterPro" id="IPR008984">
    <property type="entry name" value="SMAD_FHA_dom_sf"/>
</dbReference>
<evidence type="ECO:0000313" key="2">
    <source>
        <dbReference type="EMBL" id="TYK33822.1"/>
    </source>
</evidence>